<comment type="function">
    <text evidence="2 10">PPIases accelerate the folding of proteins. It catalyzes the cis-trans isomerization of proline imidic peptide bonds in oligopeptides.</text>
</comment>
<comment type="catalytic activity">
    <reaction evidence="1 10">
        <text>[protein]-peptidylproline (omega=180) = [protein]-peptidylproline (omega=0)</text>
        <dbReference type="Rhea" id="RHEA:16237"/>
        <dbReference type="Rhea" id="RHEA-COMP:10747"/>
        <dbReference type="Rhea" id="RHEA-COMP:10748"/>
        <dbReference type="ChEBI" id="CHEBI:83833"/>
        <dbReference type="ChEBI" id="CHEBI:83834"/>
        <dbReference type="EC" id="5.2.1.8"/>
    </reaction>
</comment>
<reference evidence="13" key="1">
    <citation type="submission" date="2020-10" db="EMBL/GenBank/DDBJ databases">
        <authorList>
            <person name="Palmer J.M."/>
        </authorList>
    </citation>
    <scope>NUCLEOTIDE SEQUENCE</scope>
    <source>
        <strain evidence="13">UCD 2041</strain>
    </source>
</reference>
<evidence type="ECO:0000256" key="1">
    <source>
        <dbReference type="ARBA" id="ARBA00000971"/>
    </source>
</evidence>
<evidence type="ECO:0000256" key="9">
    <source>
        <dbReference type="PROSITE-ProRule" id="PRU00176"/>
    </source>
</evidence>
<evidence type="ECO:0000313" key="13">
    <source>
        <dbReference type="EMBL" id="QOU22121.1"/>
    </source>
</evidence>
<evidence type="ECO:0000256" key="3">
    <source>
        <dbReference type="ARBA" id="ARBA00004123"/>
    </source>
</evidence>
<dbReference type="KEGG" id="bbrx:BRETT_002289"/>
<evidence type="ECO:0000256" key="8">
    <source>
        <dbReference type="ARBA" id="ARBA00023242"/>
    </source>
</evidence>
<keyword evidence="8 10" id="KW-0539">Nucleus</keyword>
<dbReference type="EC" id="5.2.1.8" evidence="10"/>
<feature type="domain" description="RRM" evidence="12">
    <location>
        <begin position="238"/>
        <end position="316"/>
    </location>
</feature>
<evidence type="ECO:0000256" key="4">
    <source>
        <dbReference type="ARBA" id="ARBA00010739"/>
    </source>
</evidence>
<keyword evidence="5 9" id="KW-0694">RNA-binding</keyword>
<dbReference type="GO" id="GO:0005634">
    <property type="term" value="C:nucleus"/>
    <property type="evidence" value="ECO:0007669"/>
    <property type="project" value="UniProtKB-SubCell"/>
</dbReference>
<comment type="subcellular location">
    <subcellularLocation>
        <location evidence="3 10">Nucleus</location>
    </subcellularLocation>
</comment>
<dbReference type="SUPFAM" id="SSF54928">
    <property type="entry name" value="RNA-binding domain, RBD"/>
    <property type="match status" value="1"/>
</dbReference>
<evidence type="ECO:0000256" key="2">
    <source>
        <dbReference type="ARBA" id="ARBA00002388"/>
    </source>
</evidence>
<evidence type="ECO:0000256" key="7">
    <source>
        <dbReference type="ARBA" id="ARBA00023235"/>
    </source>
</evidence>
<comment type="similarity">
    <text evidence="4 10">Belongs to the cyclophilin-type PPIase family. PPIL4 subfamily.</text>
</comment>
<feature type="domain" description="PPIase cyclophilin-type" evidence="11">
    <location>
        <begin position="6"/>
        <end position="165"/>
    </location>
</feature>
<dbReference type="InterPro" id="IPR035979">
    <property type="entry name" value="RBD_domain_sf"/>
</dbReference>
<dbReference type="EMBL" id="CP063137">
    <property type="protein sequence ID" value="QOU22121.1"/>
    <property type="molecule type" value="Genomic_DNA"/>
</dbReference>
<dbReference type="InterPro" id="IPR035542">
    <property type="entry name" value="CRIP"/>
</dbReference>
<evidence type="ECO:0000256" key="6">
    <source>
        <dbReference type="ARBA" id="ARBA00023110"/>
    </source>
</evidence>
<dbReference type="Pfam" id="PF00160">
    <property type="entry name" value="Pro_isomerase"/>
    <property type="match status" value="1"/>
</dbReference>
<dbReference type="Gene3D" id="2.40.100.10">
    <property type="entry name" value="Cyclophilin-like"/>
    <property type="match status" value="1"/>
</dbReference>
<accession>A0A871RI80</accession>
<name>A0A871RI80_DEKBR</name>
<dbReference type="SUPFAM" id="SSF50891">
    <property type="entry name" value="Cyclophilin-like"/>
    <property type="match status" value="1"/>
</dbReference>
<dbReference type="OrthoDB" id="2083at2759"/>
<evidence type="ECO:0000259" key="11">
    <source>
        <dbReference type="PROSITE" id="PS50072"/>
    </source>
</evidence>
<dbReference type="GO" id="GO:0003755">
    <property type="term" value="F:peptidyl-prolyl cis-trans isomerase activity"/>
    <property type="evidence" value="ECO:0007669"/>
    <property type="project" value="UniProtKB-UniRule"/>
</dbReference>
<dbReference type="InterPro" id="IPR000504">
    <property type="entry name" value="RRM_dom"/>
</dbReference>
<dbReference type="PANTHER" id="PTHR45843:SF1">
    <property type="entry name" value="PEPTIDYL-PROLYL CIS-TRANS ISOMERASE-LIKE 4"/>
    <property type="match status" value="1"/>
</dbReference>
<dbReference type="GO" id="GO:0003723">
    <property type="term" value="F:RNA binding"/>
    <property type="evidence" value="ECO:0007669"/>
    <property type="project" value="UniProtKB-UniRule"/>
</dbReference>
<evidence type="ECO:0000313" key="14">
    <source>
        <dbReference type="Proteomes" id="UP000663131"/>
    </source>
</evidence>
<dbReference type="SMART" id="SM00360">
    <property type="entry name" value="RRM"/>
    <property type="match status" value="1"/>
</dbReference>
<organism evidence="13 14">
    <name type="scientific">Dekkera bruxellensis</name>
    <name type="common">Brettanomyces custersii</name>
    <dbReference type="NCBI Taxonomy" id="5007"/>
    <lineage>
        <taxon>Eukaryota</taxon>
        <taxon>Fungi</taxon>
        <taxon>Dikarya</taxon>
        <taxon>Ascomycota</taxon>
        <taxon>Saccharomycotina</taxon>
        <taxon>Pichiomycetes</taxon>
        <taxon>Pichiales</taxon>
        <taxon>Pichiaceae</taxon>
        <taxon>Brettanomyces</taxon>
    </lineage>
</organism>
<protein>
    <recommendedName>
        <fullName evidence="10">Peptidyl-prolyl cis-trans isomerase</fullName>
        <shortName evidence="10">PPIase</shortName>
        <ecNumber evidence="10">5.2.1.8</ecNumber>
    </recommendedName>
</protein>
<dbReference type="AlphaFoldDB" id="A0A871RI80"/>
<keyword evidence="7 10" id="KW-0413">Isomerase</keyword>
<reference evidence="13" key="2">
    <citation type="journal article" name="BMC Genomics">
        <title>New genome assemblies reveal patterns of domestication and adaptation across Brettanomyces (Dekkera) species.</title>
        <authorList>
            <person name="Roach M.J."/>
            <person name="Borneman A.R."/>
        </authorList>
    </citation>
    <scope>NUCLEOTIDE SEQUENCE</scope>
    <source>
        <strain evidence="13">UCD 2041</strain>
    </source>
</reference>
<dbReference type="Proteomes" id="UP000663131">
    <property type="component" value="Chromosome 9"/>
</dbReference>
<dbReference type="InterPro" id="IPR012677">
    <property type="entry name" value="Nucleotide-bd_a/b_plait_sf"/>
</dbReference>
<keyword evidence="6 10" id="KW-0697">Rotamase</keyword>
<dbReference type="Pfam" id="PF00076">
    <property type="entry name" value="RRM_1"/>
    <property type="match status" value="1"/>
</dbReference>
<evidence type="ECO:0000256" key="5">
    <source>
        <dbReference type="ARBA" id="ARBA00022884"/>
    </source>
</evidence>
<dbReference type="PROSITE" id="PS50102">
    <property type="entry name" value="RRM"/>
    <property type="match status" value="1"/>
</dbReference>
<sequence>MSVLLETNQGNIVIDLYYERCSNECFNFIKLCKSKYYYYSPFINVQKDFICQCGNPQYPQKPKFSNIYDILSKDNCVYSNSCSNSKLKNNQVGLISLIREGPQGFSSEFIITLTNDPKRLESLENRTSIFGSIAEGYGTINRINKSLLDEHNRPLKDIRILHTYVLVDPFPDPIDVNFRIPQKEPFPTKEQIDSFQFMLDEESDATSEDQYQLKSDAQALTLEILHQIPSARIKPSEKVLFICNLNPITEESDLQRIFSRFGDVISVDIIRDHGTGASLRYGFIQFGDAESVERAYSKMDGAAIDGRVIHVDFSQSTKRARQHRK</sequence>
<gene>
    <name evidence="13" type="ORF">BRETT_002289</name>
</gene>
<evidence type="ECO:0000259" key="12">
    <source>
        <dbReference type="PROSITE" id="PS50102"/>
    </source>
</evidence>
<dbReference type="RefSeq" id="XP_041138614.1">
    <property type="nucleotide sequence ID" value="XM_041280823.1"/>
</dbReference>
<dbReference type="Gene3D" id="3.30.70.330">
    <property type="match status" value="1"/>
</dbReference>
<proteinExistence type="inferred from homology"/>
<dbReference type="InterPro" id="IPR029000">
    <property type="entry name" value="Cyclophilin-like_dom_sf"/>
</dbReference>
<dbReference type="PANTHER" id="PTHR45843">
    <property type="entry name" value="PEPTIDYL-PROLYL CIS-TRANS ISOMERASE-LIKE 4"/>
    <property type="match status" value="1"/>
</dbReference>
<dbReference type="InterPro" id="IPR002130">
    <property type="entry name" value="Cyclophilin-type_PPIase_dom"/>
</dbReference>
<dbReference type="GeneID" id="64574213"/>
<dbReference type="PROSITE" id="PS50072">
    <property type="entry name" value="CSA_PPIASE_2"/>
    <property type="match status" value="1"/>
</dbReference>
<evidence type="ECO:0000256" key="10">
    <source>
        <dbReference type="RuleBase" id="RU365081"/>
    </source>
</evidence>